<dbReference type="AlphaFoldDB" id="A0A9Q3GH86"/>
<sequence>MSPVHLRGLGGPRNQPEERKGLFRFRRSGFGQYGEWKETQGNHSHTPIHLQAQQTPHTRGLDRHGSRT</sequence>
<dbReference type="EMBL" id="AVOT02001565">
    <property type="protein sequence ID" value="MBW0467393.1"/>
    <property type="molecule type" value="Genomic_DNA"/>
</dbReference>
<name>A0A9Q3GH86_9BASI</name>
<organism evidence="2 3">
    <name type="scientific">Austropuccinia psidii MF-1</name>
    <dbReference type="NCBI Taxonomy" id="1389203"/>
    <lineage>
        <taxon>Eukaryota</taxon>
        <taxon>Fungi</taxon>
        <taxon>Dikarya</taxon>
        <taxon>Basidiomycota</taxon>
        <taxon>Pucciniomycotina</taxon>
        <taxon>Pucciniomycetes</taxon>
        <taxon>Pucciniales</taxon>
        <taxon>Sphaerophragmiaceae</taxon>
        <taxon>Austropuccinia</taxon>
    </lineage>
</organism>
<evidence type="ECO:0000256" key="1">
    <source>
        <dbReference type="SAM" id="MobiDB-lite"/>
    </source>
</evidence>
<feature type="compositionally biased region" description="Basic and acidic residues" evidence="1">
    <location>
        <begin position="59"/>
        <end position="68"/>
    </location>
</feature>
<reference evidence="2" key="1">
    <citation type="submission" date="2021-03" db="EMBL/GenBank/DDBJ databases">
        <title>Draft genome sequence of rust myrtle Austropuccinia psidii MF-1, a brazilian biotype.</title>
        <authorList>
            <person name="Quecine M.C."/>
            <person name="Pachon D.M.R."/>
            <person name="Bonatelli M.L."/>
            <person name="Correr F.H."/>
            <person name="Franceschini L.M."/>
            <person name="Leite T.F."/>
            <person name="Margarido G.R.A."/>
            <person name="Almeida C.A."/>
            <person name="Ferrarezi J.A."/>
            <person name="Labate C.A."/>
        </authorList>
    </citation>
    <scope>NUCLEOTIDE SEQUENCE</scope>
    <source>
        <strain evidence="2">MF-1</strain>
    </source>
</reference>
<evidence type="ECO:0000313" key="3">
    <source>
        <dbReference type="Proteomes" id="UP000765509"/>
    </source>
</evidence>
<feature type="region of interest" description="Disordered" evidence="1">
    <location>
        <begin position="1"/>
        <end position="68"/>
    </location>
</feature>
<gene>
    <name evidence="2" type="ORF">O181_007108</name>
</gene>
<feature type="compositionally biased region" description="Polar residues" evidence="1">
    <location>
        <begin position="41"/>
        <end position="57"/>
    </location>
</feature>
<dbReference type="Proteomes" id="UP000765509">
    <property type="component" value="Unassembled WGS sequence"/>
</dbReference>
<protein>
    <submittedName>
        <fullName evidence="2">Uncharacterized protein</fullName>
    </submittedName>
</protein>
<comment type="caution">
    <text evidence="2">The sequence shown here is derived from an EMBL/GenBank/DDBJ whole genome shotgun (WGS) entry which is preliminary data.</text>
</comment>
<keyword evidence="3" id="KW-1185">Reference proteome</keyword>
<accession>A0A9Q3GH86</accession>
<proteinExistence type="predicted"/>
<evidence type="ECO:0000313" key="2">
    <source>
        <dbReference type="EMBL" id="MBW0467393.1"/>
    </source>
</evidence>